<name>A0A7J6V3T2_THATH</name>
<dbReference type="PANTHER" id="PTHR12856">
    <property type="entry name" value="TRANSCRIPTION INITIATION FACTOR IIH-RELATED"/>
    <property type="match status" value="1"/>
</dbReference>
<dbReference type="InterPro" id="IPR027079">
    <property type="entry name" value="Tfb1/GTF2H1"/>
</dbReference>
<evidence type="ECO:0000313" key="3">
    <source>
        <dbReference type="Proteomes" id="UP000554482"/>
    </source>
</evidence>
<protein>
    <submittedName>
        <fullName evidence="2">General transcription and dna repair factor iih subunit tfb1-1</fullName>
    </submittedName>
</protein>
<comment type="caution">
    <text evidence="2">The sequence shown here is derived from an EMBL/GenBank/DDBJ whole genome shotgun (WGS) entry which is preliminary data.</text>
</comment>
<accession>A0A7J6V3T2</accession>
<organism evidence="2 3">
    <name type="scientific">Thalictrum thalictroides</name>
    <name type="common">Rue-anemone</name>
    <name type="synonym">Anemone thalictroides</name>
    <dbReference type="NCBI Taxonomy" id="46969"/>
    <lineage>
        <taxon>Eukaryota</taxon>
        <taxon>Viridiplantae</taxon>
        <taxon>Streptophyta</taxon>
        <taxon>Embryophyta</taxon>
        <taxon>Tracheophyta</taxon>
        <taxon>Spermatophyta</taxon>
        <taxon>Magnoliopsida</taxon>
        <taxon>Ranunculales</taxon>
        <taxon>Ranunculaceae</taxon>
        <taxon>Thalictroideae</taxon>
        <taxon>Thalictrum</taxon>
    </lineage>
</organism>
<dbReference type="OrthoDB" id="360521at2759"/>
<dbReference type="AlphaFoldDB" id="A0A7J6V3T2"/>
<dbReference type="EMBL" id="JABWDY010039242">
    <property type="protein sequence ID" value="KAF5179082.1"/>
    <property type="molecule type" value="Genomic_DNA"/>
</dbReference>
<sequence length="138" mass="15881">MEADQGDDYMHLPDHRIFRDGSKETIDTEYDEYKRTLAQNLNRHAAVVLEGRELDVELGDTRTVAEALSRYKQSEQATETSDENSTLERLERLSRMTEIEDLQDSHNLPFASLCIKDPREYFDSQQANAIKALGDTEI</sequence>
<keyword evidence="3" id="KW-1185">Reference proteome</keyword>
<dbReference type="GO" id="GO:0000439">
    <property type="term" value="C:transcription factor TFIIH core complex"/>
    <property type="evidence" value="ECO:0007669"/>
    <property type="project" value="InterPro"/>
</dbReference>
<evidence type="ECO:0000256" key="1">
    <source>
        <dbReference type="SAM" id="MobiDB-lite"/>
    </source>
</evidence>
<dbReference type="Proteomes" id="UP000554482">
    <property type="component" value="Unassembled WGS sequence"/>
</dbReference>
<proteinExistence type="predicted"/>
<evidence type="ECO:0000313" key="2">
    <source>
        <dbReference type="EMBL" id="KAF5179082.1"/>
    </source>
</evidence>
<reference evidence="2 3" key="1">
    <citation type="submission" date="2020-06" db="EMBL/GenBank/DDBJ databases">
        <title>Transcriptomic and genomic resources for Thalictrum thalictroides and T. hernandezii: Facilitating candidate gene discovery in an emerging model plant lineage.</title>
        <authorList>
            <person name="Arias T."/>
            <person name="Riano-Pachon D.M."/>
            <person name="Di Stilio V.S."/>
        </authorList>
    </citation>
    <scope>NUCLEOTIDE SEQUENCE [LARGE SCALE GENOMIC DNA]</scope>
    <source>
        <strain evidence="3">cv. WT478/WT964</strain>
        <tissue evidence="2">Leaves</tissue>
    </source>
</reference>
<dbReference type="GO" id="GO:0006289">
    <property type="term" value="P:nucleotide-excision repair"/>
    <property type="evidence" value="ECO:0007669"/>
    <property type="project" value="InterPro"/>
</dbReference>
<gene>
    <name evidence="2" type="ORF">FRX31_031318</name>
</gene>
<dbReference type="GO" id="GO:0006351">
    <property type="term" value="P:DNA-templated transcription"/>
    <property type="evidence" value="ECO:0007669"/>
    <property type="project" value="InterPro"/>
</dbReference>
<feature type="region of interest" description="Disordered" evidence="1">
    <location>
        <begin position="69"/>
        <end position="88"/>
    </location>
</feature>